<keyword evidence="1" id="KW-1133">Transmembrane helix</keyword>
<evidence type="ECO:0008006" key="4">
    <source>
        <dbReference type="Google" id="ProtNLM"/>
    </source>
</evidence>
<organism evidence="2 3">
    <name type="scientific">Sinisalibacter lacisalsi</name>
    <dbReference type="NCBI Taxonomy" id="1526570"/>
    <lineage>
        <taxon>Bacteria</taxon>
        <taxon>Pseudomonadati</taxon>
        <taxon>Pseudomonadota</taxon>
        <taxon>Alphaproteobacteria</taxon>
        <taxon>Rhodobacterales</taxon>
        <taxon>Roseobacteraceae</taxon>
        <taxon>Sinisalibacter</taxon>
    </lineage>
</organism>
<gene>
    <name evidence="2" type="ORF">GCM10011358_32880</name>
</gene>
<protein>
    <recommendedName>
        <fullName evidence="4">Cation/multidrug efflux pump</fullName>
    </recommendedName>
</protein>
<evidence type="ECO:0000313" key="3">
    <source>
        <dbReference type="Proteomes" id="UP000617355"/>
    </source>
</evidence>
<sequence length="91" mass="10328">MAFARLFVFGFLVLSVIYLAVSLYARSLRRENLEDEWAEHHPGDDSSPERAAFIEKGMEQYNASIRPKLIALVYVIPLVAMFAIIIIVNVT</sequence>
<proteinExistence type="predicted"/>
<keyword evidence="1" id="KW-0472">Membrane</keyword>
<reference evidence="3" key="1">
    <citation type="journal article" date="2019" name="Int. J. Syst. Evol. Microbiol.">
        <title>The Global Catalogue of Microorganisms (GCM) 10K type strain sequencing project: providing services to taxonomists for standard genome sequencing and annotation.</title>
        <authorList>
            <consortium name="The Broad Institute Genomics Platform"/>
            <consortium name="The Broad Institute Genome Sequencing Center for Infectious Disease"/>
            <person name="Wu L."/>
            <person name="Ma J."/>
        </authorList>
    </citation>
    <scope>NUCLEOTIDE SEQUENCE [LARGE SCALE GENOMIC DNA]</scope>
    <source>
        <strain evidence="3">CGMCC 1.12922</strain>
    </source>
</reference>
<dbReference type="Proteomes" id="UP000617355">
    <property type="component" value="Unassembled WGS sequence"/>
</dbReference>
<evidence type="ECO:0000313" key="2">
    <source>
        <dbReference type="EMBL" id="GGD46582.1"/>
    </source>
</evidence>
<comment type="caution">
    <text evidence="2">The sequence shown here is derived from an EMBL/GenBank/DDBJ whole genome shotgun (WGS) entry which is preliminary data.</text>
</comment>
<dbReference type="EMBL" id="BMGI01000006">
    <property type="protein sequence ID" value="GGD46582.1"/>
    <property type="molecule type" value="Genomic_DNA"/>
</dbReference>
<keyword evidence="1" id="KW-0812">Transmembrane</keyword>
<keyword evidence="3" id="KW-1185">Reference proteome</keyword>
<evidence type="ECO:0000256" key="1">
    <source>
        <dbReference type="SAM" id="Phobius"/>
    </source>
</evidence>
<name>A0ABQ1QVY3_9RHOB</name>
<feature type="transmembrane region" description="Helical" evidence="1">
    <location>
        <begin position="69"/>
        <end position="90"/>
    </location>
</feature>
<feature type="transmembrane region" description="Helical" evidence="1">
    <location>
        <begin position="6"/>
        <end position="25"/>
    </location>
</feature>
<accession>A0ABQ1QVY3</accession>
<dbReference type="RefSeq" id="WP_188529915.1">
    <property type="nucleotide sequence ID" value="NZ_BMGI01000006.1"/>
</dbReference>